<reference evidence="2 3" key="1">
    <citation type="submission" date="2019-01" db="EMBL/GenBank/DDBJ databases">
        <title>Coherence of Microcystis species and biogeography revealed through population genomics.</title>
        <authorList>
            <person name="Perez-Carrascal O.M."/>
            <person name="Terrat Y."/>
            <person name="Giani A."/>
            <person name="Fortin N."/>
            <person name="Tromas N."/>
            <person name="Shapiro B.J."/>
        </authorList>
    </citation>
    <scope>NUCLEOTIDE SEQUENCE [LARGE SCALE GENOMIC DNA]</scope>
    <source>
        <strain evidence="2">Mn_MB_F_20050700_S1D</strain>
    </source>
</reference>
<organism evidence="2 3">
    <name type="scientific">Microcystis novacekii Mn_MB_F_20050700_S1D</name>
    <dbReference type="NCBI Taxonomy" id="2486266"/>
    <lineage>
        <taxon>Bacteria</taxon>
        <taxon>Bacillati</taxon>
        <taxon>Cyanobacteriota</taxon>
        <taxon>Cyanophyceae</taxon>
        <taxon>Oscillatoriophycideae</taxon>
        <taxon>Chroococcales</taxon>
        <taxon>Microcystaceae</taxon>
        <taxon>Microcystis</taxon>
    </lineage>
</organism>
<dbReference type="InterPro" id="IPR022789">
    <property type="entry name" value="ParD"/>
</dbReference>
<evidence type="ECO:0000313" key="2">
    <source>
        <dbReference type="EMBL" id="TRU87776.1"/>
    </source>
</evidence>
<feature type="coiled-coil region" evidence="1">
    <location>
        <begin position="32"/>
        <end position="59"/>
    </location>
</feature>
<dbReference type="InterPro" id="IPR038296">
    <property type="entry name" value="ParD_sf"/>
</dbReference>
<evidence type="ECO:0000313" key="3">
    <source>
        <dbReference type="Proteomes" id="UP000319191"/>
    </source>
</evidence>
<keyword evidence="1" id="KW-0175">Coiled coil</keyword>
<proteinExistence type="predicted"/>
<sequence length="83" mass="9787">MPITLKQEQEKFVLDKLQQGKYENADELFAIAFELLEKNEQKEQEIIQLKEKILEGKKQIKEGKITDGEIVFQRLQAKLKQVQ</sequence>
<name>A0A552IWD1_9CHRO</name>
<comment type="caution">
    <text evidence="2">The sequence shown here is derived from an EMBL/GenBank/DDBJ whole genome shotgun (WGS) entry which is preliminary data.</text>
</comment>
<dbReference type="AlphaFoldDB" id="A0A552IWD1"/>
<dbReference type="EMBL" id="SFAV01000157">
    <property type="protein sequence ID" value="TRU87776.1"/>
    <property type="molecule type" value="Genomic_DNA"/>
</dbReference>
<gene>
    <name evidence="2" type="ORF">EWV54_11775</name>
</gene>
<dbReference type="Proteomes" id="UP000319191">
    <property type="component" value="Unassembled WGS sequence"/>
</dbReference>
<evidence type="ECO:0000256" key="1">
    <source>
        <dbReference type="SAM" id="Coils"/>
    </source>
</evidence>
<dbReference type="Pfam" id="PF03693">
    <property type="entry name" value="ParD_antitoxin"/>
    <property type="match status" value="1"/>
</dbReference>
<protein>
    <submittedName>
        <fullName evidence="2">Type II toxin-antitoxin system ParD family antitoxin</fullName>
    </submittedName>
</protein>
<accession>A0A552IWD1</accession>
<dbReference type="Gene3D" id="6.10.10.120">
    <property type="entry name" value="Antitoxin ParD1-like"/>
    <property type="match status" value="1"/>
</dbReference>